<sequence>MLCTSGYVDEATRCSIKCLGECGVCGIGSIPRCHDTLLSDGEDGVIPYRFTFQAVHRDLVRLGFGEDGFVRNAVVDMFAKFGDIVKAQSIFNKIGHKDTYLMELHADLRTFVMASQQRHSVSSAG</sequence>
<keyword evidence="2" id="KW-1185">Reference proteome</keyword>
<dbReference type="Proteomes" id="UP001497516">
    <property type="component" value="Chromosome 8"/>
</dbReference>
<protein>
    <recommendedName>
        <fullName evidence="3">Pentatricopeptide repeat-containing protein</fullName>
    </recommendedName>
</protein>
<dbReference type="EMBL" id="OZ034821">
    <property type="protein sequence ID" value="CAL1405180.1"/>
    <property type="molecule type" value="Genomic_DNA"/>
</dbReference>
<dbReference type="AlphaFoldDB" id="A0AAV2G3E0"/>
<evidence type="ECO:0008006" key="3">
    <source>
        <dbReference type="Google" id="ProtNLM"/>
    </source>
</evidence>
<organism evidence="1 2">
    <name type="scientific">Linum trigynum</name>
    <dbReference type="NCBI Taxonomy" id="586398"/>
    <lineage>
        <taxon>Eukaryota</taxon>
        <taxon>Viridiplantae</taxon>
        <taxon>Streptophyta</taxon>
        <taxon>Embryophyta</taxon>
        <taxon>Tracheophyta</taxon>
        <taxon>Spermatophyta</taxon>
        <taxon>Magnoliopsida</taxon>
        <taxon>eudicotyledons</taxon>
        <taxon>Gunneridae</taxon>
        <taxon>Pentapetalae</taxon>
        <taxon>rosids</taxon>
        <taxon>fabids</taxon>
        <taxon>Malpighiales</taxon>
        <taxon>Linaceae</taxon>
        <taxon>Linum</taxon>
    </lineage>
</organism>
<evidence type="ECO:0000313" key="2">
    <source>
        <dbReference type="Proteomes" id="UP001497516"/>
    </source>
</evidence>
<accession>A0AAV2G3E0</accession>
<gene>
    <name evidence="1" type="ORF">LTRI10_LOCUS44983</name>
</gene>
<reference evidence="1 2" key="1">
    <citation type="submission" date="2024-04" db="EMBL/GenBank/DDBJ databases">
        <authorList>
            <person name="Fracassetti M."/>
        </authorList>
    </citation>
    <scope>NUCLEOTIDE SEQUENCE [LARGE SCALE GENOMIC DNA]</scope>
</reference>
<name>A0AAV2G3E0_9ROSI</name>
<evidence type="ECO:0000313" key="1">
    <source>
        <dbReference type="EMBL" id="CAL1405180.1"/>
    </source>
</evidence>
<proteinExistence type="predicted"/>